<dbReference type="PATRIC" id="fig|1365248.3.peg.3136"/>
<reference evidence="2 3" key="1">
    <citation type="submission" date="2013-07" db="EMBL/GenBank/DDBJ databases">
        <title>Comparative Genomic and Metabolomic Analysis of Twelve Strains of Pseudoalteromonas luteoviolacea.</title>
        <authorList>
            <person name="Vynne N.G."/>
            <person name="Mansson M."/>
            <person name="Gram L."/>
        </authorList>
    </citation>
    <scope>NUCLEOTIDE SEQUENCE [LARGE SCALE GENOMIC DNA]</scope>
    <source>
        <strain evidence="2 3">CPMOR-1</strain>
    </source>
</reference>
<organism evidence="2 3">
    <name type="scientific">Pseudoalteromonas luteoviolacea CPMOR-1</name>
    <dbReference type="NCBI Taxonomy" id="1365248"/>
    <lineage>
        <taxon>Bacteria</taxon>
        <taxon>Pseudomonadati</taxon>
        <taxon>Pseudomonadota</taxon>
        <taxon>Gammaproteobacteria</taxon>
        <taxon>Alteromonadales</taxon>
        <taxon>Pseudoalteromonadaceae</taxon>
        <taxon>Pseudoalteromonas</taxon>
    </lineage>
</organism>
<keyword evidence="1" id="KW-0732">Signal</keyword>
<evidence type="ECO:0000256" key="1">
    <source>
        <dbReference type="SAM" id="SignalP"/>
    </source>
</evidence>
<proteinExistence type="predicted"/>
<name>A0A162C491_9GAMM</name>
<protein>
    <submittedName>
        <fullName evidence="2">Uncharacterized protein</fullName>
    </submittedName>
</protein>
<feature type="chain" id="PRO_5007833226" evidence="1">
    <location>
        <begin position="22"/>
        <end position="121"/>
    </location>
</feature>
<dbReference type="RefSeq" id="WP_063368585.1">
    <property type="nucleotide sequence ID" value="NZ_AUYC01000035.1"/>
</dbReference>
<dbReference type="Proteomes" id="UP000076486">
    <property type="component" value="Unassembled WGS sequence"/>
</dbReference>
<evidence type="ECO:0000313" key="2">
    <source>
        <dbReference type="EMBL" id="KZN61897.1"/>
    </source>
</evidence>
<comment type="caution">
    <text evidence="2">The sequence shown here is derived from an EMBL/GenBank/DDBJ whole genome shotgun (WGS) entry which is preliminary data.</text>
</comment>
<dbReference type="AlphaFoldDB" id="A0A162C491"/>
<gene>
    <name evidence="2" type="ORF">N473_20360</name>
</gene>
<accession>A0A162C491</accession>
<evidence type="ECO:0000313" key="3">
    <source>
        <dbReference type="Proteomes" id="UP000076486"/>
    </source>
</evidence>
<dbReference type="EMBL" id="AUYC01000035">
    <property type="protein sequence ID" value="KZN61897.1"/>
    <property type="molecule type" value="Genomic_DNA"/>
</dbReference>
<feature type="signal peptide" evidence="1">
    <location>
        <begin position="1"/>
        <end position="21"/>
    </location>
</feature>
<sequence length="121" mass="13810">MVISDVKYVMLGCLVSSGALAAPVFSDFSDKIDIPNVQPVTVENQTQKQFSSYLVDIKNQQHNISIGAAYSALTPDEQIKYKYQKGILRETVKFDSMHKYTFDVRTSANSFEKQTHYVFWE</sequence>